<feature type="compositionally biased region" description="Polar residues" evidence="1">
    <location>
        <begin position="236"/>
        <end position="246"/>
    </location>
</feature>
<organism evidence="2 3">
    <name type="scientific">Cylicocyclus nassatus</name>
    <name type="common">Nematode worm</name>
    <dbReference type="NCBI Taxonomy" id="53992"/>
    <lineage>
        <taxon>Eukaryota</taxon>
        <taxon>Metazoa</taxon>
        <taxon>Ecdysozoa</taxon>
        <taxon>Nematoda</taxon>
        <taxon>Chromadorea</taxon>
        <taxon>Rhabditida</taxon>
        <taxon>Rhabditina</taxon>
        <taxon>Rhabditomorpha</taxon>
        <taxon>Strongyloidea</taxon>
        <taxon>Strongylidae</taxon>
        <taxon>Cylicocyclus</taxon>
    </lineage>
</organism>
<keyword evidence="3" id="KW-1185">Reference proteome</keyword>
<feature type="compositionally biased region" description="Gly residues" evidence="1">
    <location>
        <begin position="428"/>
        <end position="466"/>
    </location>
</feature>
<feature type="region of interest" description="Disordered" evidence="1">
    <location>
        <begin position="497"/>
        <end position="549"/>
    </location>
</feature>
<feature type="compositionally biased region" description="Polar residues" evidence="1">
    <location>
        <begin position="592"/>
        <end position="604"/>
    </location>
</feature>
<feature type="region of interest" description="Disordered" evidence="1">
    <location>
        <begin position="281"/>
        <end position="305"/>
    </location>
</feature>
<feature type="compositionally biased region" description="Gly residues" evidence="1">
    <location>
        <begin position="497"/>
        <end position="518"/>
    </location>
</feature>
<dbReference type="AlphaFoldDB" id="A0AA36ME57"/>
<feature type="region of interest" description="Disordered" evidence="1">
    <location>
        <begin position="371"/>
        <end position="466"/>
    </location>
</feature>
<evidence type="ECO:0000313" key="3">
    <source>
        <dbReference type="Proteomes" id="UP001176961"/>
    </source>
</evidence>
<sequence length="701" mass="74638">MSSTLSVDTANKIVINGCDLVNRHELSRTQDRELQRFIDNNAHILRFEERELPSPARRKPRSNYASISRSLSHDYPNSFTGYNRSDHTQFSPRNASSYQQYSSSTGAIPLKNPFVTPSGQPVNFTSDFPELGDGSHLDDGFAPQYKPVSNYGNSPYGTLASSNDYSGYPYGTNYSNGYSGYGTMNSNNGYSTMGRGGIAKHSRPPSPYNSMKRKGVSWLDQERARSLSPARRQQPVGMSQYGSAGNLTGFRDRTASPAYSALGRHKDDYNRFETARHKEAMRNERQKSEESRFQAYGDRPGSGVELSTHHWEGGEIITDPSQLPRSLKPRRLYYSPIGDGTVAADGIELKRRPADLSPRVTITQVQHVDRGHKGHDGLNVYEKSWTNPLGSQAGSEAGYGSEFGGGPGSGRNSRADALSPSGDPYGKGPHGGSGPYGGGPGGPGGPGGHGGAGGGPGGPGGPGYGAGGGPGAGGGYGGGPGTGDGYGGPGSGGYGGPGGGYGGGPGSGRPGSGLGGRDPYGTLDSRSGHPYGSNGNLGPGNDGRMSVASSVFSDPSYRFDTKTGYLITNPRELIHQYATTTPVAVMEAADNTPSTTTITKQSLYRKTEETTEERFSPYAPYKAASNVPSPNKFVRQLRDDTMTHTQREANTHMDPLNQRDAHADHQRINEVRTKSNIVRGHDDIDSLTQQLVHGLQTSSRF</sequence>
<evidence type="ECO:0000256" key="1">
    <source>
        <dbReference type="SAM" id="MobiDB-lite"/>
    </source>
</evidence>
<feature type="compositionally biased region" description="Basic and acidic residues" evidence="1">
    <location>
        <begin position="605"/>
        <end position="614"/>
    </location>
</feature>
<feature type="compositionally biased region" description="Basic and acidic residues" evidence="1">
    <location>
        <begin position="281"/>
        <end position="292"/>
    </location>
</feature>
<accession>A0AA36ME57</accession>
<reference evidence="2" key="1">
    <citation type="submission" date="2023-07" db="EMBL/GenBank/DDBJ databases">
        <authorList>
            <consortium name="CYATHOMIX"/>
        </authorList>
    </citation>
    <scope>NUCLEOTIDE SEQUENCE</scope>
    <source>
        <strain evidence="2">N/A</strain>
    </source>
</reference>
<dbReference type="Proteomes" id="UP001176961">
    <property type="component" value="Unassembled WGS sequence"/>
</dbReference>
<feature type="region of interest" description="Disordered" evidence="1">
    <location>
        <begin position="75"/>
        <end position="100"/>
    </location>
</feature>
<dbReference type="EMBL" id="CATQJL010000326">
    <property type="protein sequence ID" value="CAJ0609111.1"/>
    <property type="molecule type" value="Genomic_DNA"/>
</dbReference>
<comment type="caution">
    <text evidence="2">The sequence shown here is derived from an EMBL/GenBank/DDBJ whole genome shotgun (WGS) entry which is preliminary data.</text>
</comment>
<feature type="region of interest" description="Disordered" evidence="1">
    <location>
        <begin position="226"/>
        <end position="249"/>
    </location>
</feature>
<feature type="region of interest" description="Disordered" evidence="1">
    <location>
        <begin position="51"/>
        <end position="70"/>
    </location>
</feature>
<feature type="region of interest" description="Disordered" evidence="1">
    <location>
        <begin position="592"/>
        <end position="614"/>
    </location>
</feature>
<gene>
    <name evidence="2" type="ORF">CYNAS_LOCUS21094</name>
</gene>
<proteinExistence type="predicted"/>
<evidence type="ECO:0000313" key="2">
    <source>
        <dbReference type="EMBL" id="CAJ0609111.1"/>
    </source>
</evidence>
<feature type="region of interest" description="Disordered" evidence="1">
    <location>
        <begin position="198"/>
        <end position="217"/>
    </location>
</feature>
<protein>
    <submittedName>
        <fullName evidence="2">Uncharacterized protein</fullName>
    </submittedName>
</protein>
<name>A0AA36ME57_CYLNA</name>